<keyword evidence="3" id="KW-1003">Cell membrane</keyword>
<evidence type="ECO:0000256" key="3">
    <source>
        <dbReference type="ARBA" id="ARBA00022475"/>
    </source>
</evidence>
<dbReference type="RefSeq" id="WP_057745321.1">
    <property type="nucleotide sequence ID" value="NZ_JQBM01000002.1"/>
</dbReference>
<evidence type="ECO:0000256" key="2">
    <source>
        <dbReference type="ARBA" id="ARBA00007977"/>
    </source>
</evidence>
<feature type="transmembrane region" description="Helical" evidence="7">
    <location>
        <begin position="12"/>
        <end position="30"/>
    </location>
</feature>
<comment type="subcellular location">
    <subcellularLocation>
        <location evidence="1">Cell membrane</location>
        <topology evidence="1">Multi-pass membrane protein</topology>
    </subcellularLocation>
</comment>
<feature type="transmembrane region" description="Helical" evidence="7">
    <location>
        <begin position="90"/>
        <end position="108"/>
    </location>
</feature>
<evidence type="ECO:0000256" key="5">
    <source>
        <dbReference type="ARBA" id="ARBA00022989"/>
    </source>
</evidence>
<comment type="similarity">
    <text evidence="2">Belongs to the UPF0324 family.</text>
</comment>
<feature type="transmembrane region" description="Helical" evidence="7">
    <location>
        <begin position="120"/>
        <end position="139"/>
    </location>
</feature>
<accession>A0A285PLC4</accession>
<evidence type="ECO:0008006" key="10">
    <source>
        <dbReference type="Google" id="ProtNLM"/>
    </source>
</evidence>
<feature type="transmembrane region" description="Helical" evidence="7">
    <location>
        <begin position="183"/>
        <end position="204"/>
    </location>
</feature>
<evidence type="ECO:0000256" key="1">
    <source>
        <dbReference type="ARBA" id="ARBA00004651"/>
    </source>
</evidence>
<dbReference type="InterPro" id="IPR018383">
    <property type="entry name" value="UPF0324_pro"/>
</dbReference>
<name>A0A285PLC4_WEIVI</name>
<dbReference type="Pfam" id="PF03601">
    <property type="entry name" value="Cons_hypoth698"/>
    <property type="match status" value="1"/>
</dbReference>
<feature type="transmembrane region" description="Helical" evidence="7">
    <location>
        <begin position="310"/>
        <end position="332"/>
    </location>
</feature>
<feature type="transmembrane region" description="Helical" evidence="7">
    <location>
        <begin position="65"/>
        <end position="84"/>
    </location>
</feature>
<dbReference type="PANTHER" id="PTHR30106">
    <property type="entry name" value="INNER MEMBRANE PROTEIN YEIH-RELATED"/>
    <property type="match status" value="1"/>
</dbReference>
<keyword evidence="5 7" id="KW-1133">Transmembrane helix</keyword>
<evidence type="ECO:0000313" key="8">
    <source>
        <dbReference type="EMBL" id="SUP52681.1"/>
    </source>
</evidence>
<protein>
    <recommendedName>
        <fullName evidence="10">Sulfate exporter family transporter</fullName>
    </recommendedName>
</protein>
<dbReference type="AlphaFoldDB" id="A0A285PLC4"/>
<keyword evidence="6 7" id="KW-0472">Membrane</keyword>
<reference evidence="8 9" key="1">
    <citation type="submission" date="2018-06" db="EMBL/GenBank/DDBJ databases">
        <authorList>
            <consortium name="Pathogen Informatics"/>
            <person name="Doyle S."/>
        </authorList>
    </citation>
    <scope>NUCLEOTIDE SEQUENCE [LARGE SCALE GENOMIC DNA]</scope>
    <source>
        <strain evidence="8 9">NCTC13645</strain>
    </source>
</reference>
<feature type="transmembrane region" description="Helical" evidence="7">
    <location>
        <begin position="254"/>
        <end position="272"/>
    </location>
</feature>
<dbReference type="Proteomes" id="UP000254621">
    <property type="component" value="Unassembled WGS sequence"/>
</dbReference>
<evidence type="ECO:0000256" key="4">
    <source>
        <dbReference type="ARBA" id="ARBA00022692"/>
    </source>
</evidence>
<keyword evidence="4 7" id="KW-0812">Transmembrane</keyword>
<sequence length="333" mass="35804">MFKISREMWRGIILTFGVAIIAKALAPFLPALGGETLAMFIGLLLGNTIFSNDRWSSGVKWSEKYPIEVGIALLGVTLTLGTIASLKLQGLLFIIAIMILTITFVMWIGQKLFKVDQQSAMLMAAGNAVCGSSAIASVAPAIHADDDKRRTAVATVSLSGTALLLVLPLIAPSLMHHNDMLMGALIGGTVQSVGQVVGTAALINQDVVTYATLFKMLRVILLSVVVIYMTHVVVRSEGADASVTTAKPKFKLPWFVTVFLVAVVINTVFPFPTMINHFGHEASSFLGVVNLAGIGLNLKWQTIRKSGVRYVGYGLVTIIFQIVVATALIYLIW</sequence>
<evidence type="ECO:0000313" key="9">
    <source>
        <dbReference type="Proteomes" id="UP000254621"/>
    </source>
</evidence>
<dbReference type="EMBL" id="UHIV01000001">
    <property type="protein sequence ID" value="SUP52681.1"/>
    <property type="molecule type" value="Genomic_DNA"/>
</dbReference>
<dbReference type="GO" id="GO:0005886">
    <property type="term" value="C:plasma membrane"/>
    <property type="evidence" value="ECO:0007669"/>
    <property type="project" value="UniProtKB-SubCell"/>
</dbReference>
<dbReference type="PANTHER" id="PTHR30106:SF2">
    <property type="entry name" value="UPF0324 INNER MEMBRANE PROTEIN YEIH"/>
    <property type="match status" value="1"/>
</dbReference>
<gene>
    <name evidence="8" type="primary">yeiH</name>
    <name evidence="8" type="ORF">NCTC13645_00580</name>
</gene>
<feature type="transmembrane region" description="Helical" evidence="7">
    <location>
        <begin position="151"/>
        <end position="171"/>
    </location>
</feature>
<dbReference type="OrthoDB" id="9811391at2"/>
<evidence type="ECO:0000256" key="7">
    <source>
        <dbReference type="SAM" id="Phobius"/>
    </source>
</evidence>
<evidence type="ECO:0000256" key="6">
    <source>
        <dbReference type="ARBA" id="ARBA00023136"/>
    </source>
</evidence>
<feature type="transmembrane region" description="Helical" evidence="7">
    <location>
        <begin position="216"/>
        <end position="234"/>
    </location>
</feature>
<proteinExistence type="inferred from homology"/>
<organism evidence="8 9">
    <name type="scientific">Weissella viridescens</name>
    <name type="common">Lactobacillus viridescens</name>
    <dbReference type="NCBI Taxonomy" id="1629"/>
    <lineage>
        <taxon>Bacteria</taxon>
        <taxon>Bacillati</taxon>
        <taxon>Bacillota</taxon>
        <taxon>Bacilli</taxon>
        <taxon>Lactobacillales</taxon>
        <taxon>Lactobacillaceae</taxon>
        <taxon>Weissella</taxon>
    </lineage>
</organism>